<gene>
    <name evidence="2" type="ORF">TcWFU_004040</name>
</gene>
<dbReference type="PANTHER" id="PTHR34403">
    <property type="entry name" value="TOL-PAL SYSTEM PROTEIN TOLA"/>
    <property type="match status" value="1"/>
</dbReference>
<keyword evidence="3" id="KW-1185">Reference proteome</keyword>
<dbReference type="PANTHER" id="PTHR34403:SF17">
    <property type="entry name" value="RETINITIS PIGMENTOSA 1-LIKE 1 PROTEIN-LIKE"/>
    <property type="match status" value="1"/>
</dbReference>
<feature type="region of interest" description="Disordered" evidence="1">
    <location>
        <begin position="411"/>
        <end position="447"/>
    </location>
</feature>
<feature type="compositionally biased region" description="Pro residues" evidence="1">
    <location>
        <begin position="313"/>
        <end position="327"/>
    </location>
</feature>
<feature type="compositionally biased region" description="Pro residues" evidence="1">
    <location>
        <begin position="173"/>
        <end position="187"/>
    </location>
</feature>
<dbReference type="InterPro" id="IPR050972">
    <property type="entry name" value="SDr-like"/>
</dbReference>
<feature type="compositionally biased region" description="Pro residues" evidence="1">
    <location>
        <begin position="429"/>
        <end position="443"/>
    </location>
</feature>
<reference evidence="2 3" key="1">
    <citation type="journal article" date="2022" name="Front. Cell. Infect. Microbiol.">
        <title>The Genomes of Two Strains of Taenia crassiceps the Animal Model for the Study of Human Cysticercosis.</title>
        <authorList>
            <person name="Bobes R.J."/>
            <person name="Estrada K."/>
            <person name="Rios-Valencia D.G."/>
            <person name="Calderon-Gallegos A."/>
            <person name="de la Torre P."/>
            <person name="Carrero J.C."/>
            <person name="Sanchez-Flores A."/>
            <person name="Laclette J.P."/>
        </authorList>
    </citation>
    <scope>NUCLEOTIDE SEQUENCE [LARGE SCALE GENOMIC DNA]</scope>
    <source>
        <strain evidence="2">WFUcys</strain>
    </source>
</reference>
<feature type="compositionally biased region" description="Low complexity" evidence="1">
    <location>
        <begin position="411"/>
        <end position="428"/>
    </location>
</feature>
<name>A0ABR4PYZ3_9CEST</name>
<evidence type="ECO:0000256" key="1">
    <source>
        <dbReference type="SAM" id="MobiDB-lite"/>
    </source>
</evidence>
<organism evidence="2 3">
    <name type="scientific">Taenia crassiceps</name>
    <dbReference type="NCBI Taxonomy" id="6207"/>
    <lineage>
        <taxon>Eukaryota</taxon>
        <taxon>Metazoa</taxon>
        <taxon>Spiralia</taxon>
        <taxon>Lophotrochozoa</taxon>
        <taxon>Platyhelminthes</taxon>
        <taxon>Cestoda</taxon>
        <taxon>Eucestoda</taxon>
        <taxon>Cyclophyllidea</taxon>
        <taxon>Taeniidae</taxon>
        <taxon>Taenia</taxon>
    </lineage>
</organism>
<dbReference type="Proteomes" id="UP001651158">
    <property type="component" value="Unassembled WGS sequence"/>
</dbReference>
<evidence type="ECO:0000313" key="2">
    <source>
        <dbReference type="EMBL" id="KAL5102634.1"/>
    </source>
</evidence>
<sequence length="511" mass="53491">MGCVYTTSSTHVTSSFLTDQCNPPLVICTTLCEPSTVQPVLLPSTSLISFPSTTPHPTSSSPNANNNPPLNATTIATATATPSASASHCCSYATCIINKRLLSLMGCVYTTSSTHVTSSFLTDQCNPPLVICTTLCEPSTVQPVLLPSTSLISFPSTTPRPTSSSPNANNNPPLNPNPNPNPNPDPDPILNATTIATATATPSASASHCCSYATCIINKRLLSLMGCVYTTSSTHVTSSFLTDRCNPLLVICTTFLGLSFPPSFGHCYLRHQKPTNLSEHSATSAPPSTSLISFPSTTPRPTSSSPNANNNPPLNPNPNPNPNPDPDPILNATTIATATATPSASASHCCSYATCIINKRLLSLMGCVYTTSSTHVTSSFLTDRCNPLLVICTTFTVQPVLLPSTSLISFPSTTPRPTSSSPNANNNPPLNPNPNPNPNPDPDPILNATTIATATATPSASASHCCSYATCIINKRLLSLMGCVYTTSSTHVTSSFLTDRCNPLLVICTTL</sequence>
<feature type="region of interest" description="Disordered" evidence="1">
    <location>
        <begin position="155"/>
        <end position="191"/>
    </location>
</feature>
<feature type="compositionally biased region" description="Polar residues" evidence="1">
    <location>
        <begin position="278"/>
        <end position="292"/>
    </location>
</feature>
<feature type="compositionally biased region" description="Low complexity" evidence="1">
    <location>
        <begin position="293"/>
        <end position="312"/>
    </location>
</feature>
<comment type="caution">
    <text evidence="2">The sequence shown here is derived from an EMBL/GenBank/DDBJ whole genome shotgun (WGS) entry which is preliminary data.</text>
</comment>
<protein>
    <submittedName>
        <fullName evidence="2">Uncharacterized protein</fullName>
    </submittedName>
</protein>
<feature type="compositionally biased region" description="Low complexity" evidence="1">
    <location>
        <begin position="155"/>
        <end position="172"/>
    </location>
</feature>
<dbReference type="EMBL" id="JAKROA010000046">
    <property type="protein sequence ID" value="KAL5102634.1"/>
    <property type="molecule type" value="Genomic_DNA"/>
</dbReference>
<evidence type="ECO:0000313" key="3">
    <source>
        <dbReference type="Proteomes" id="UP001651158"/>
    </source>
</evidence>
<accession>A0ABR4PYZ3</accession>
<feature type="region of interest" description="Disordered" evidence="1">
    <location>
        <begin position="278"/>
        <end position="331"/>
    </location>
</feature>
<proteinExistence type="predicted"/>